<dbReference type="RefSeq" id="WP_184632265.1">
    <property type="nucleotide sequence ID" value="NZ_BAABKT010000017.1"/>
</dbReference>
<name>A0A841E9Y2_9ACTN</name>
<organism evidence="2 3">
    <name type="scientific">Streptomonospora salina</name>
    <dbReference type="NCBI Taxonomy" id="104205"/>
    <lineage>
        <taxon>Bacteria</taxon>
        <taxon>Bacillati</taxon>
        <taxon>Actinomycetota</taxon>
        <taxon>Actinomycetes</taxon>
        <taxon>Streptosporangiales</taxon>
        <taxon>Nocardiopsidaceae</taxon>
        <taxon>Streptomonospora</taxon>
    </lineage>
</organism>
<reference evidence="2 3" key="1">
    <citation type="submission" date="2020-08" db="EMBL/GenBank/DDBJ databases">
        <title>Sequencing the genomes of 1000 actinobacteria strains.</title>
        <authorList>
            <person name="Klenk H.-P."/>
        </authorList>
    </citation>
    <scope>NUCLEOTIDE SEQUENCE [LARGE SCALE GENOMIC DNA]</scope>
    <source>
        <strain evidence="2 3">DSM 44593</strain>
    </source>
</reference>
<evidence type="ECO:0000256" key="1">
    <source>
        <dbReference type="SAM" id="MobiDB-lite"/>
    </source>
</evidence>
<dbReference type="Proteomes" id="UP000578077">
    <property type="component" value="Unassembled WGS sequence"/>
</dbReference>
<sequence>MVWSVPSSRQAAKHGPVALPNGWVLLEHGVRSGMVELSLPNRWSLLLHVMYHPGQSAENPAADAGLVTRLWPEPPLELDLRALPRLDADSGTQLPKRFPRSAAEPTT</sequence>
<dbReference type="EMBL" id="JACHLY010000001">
    <property type="protein sequence ID" value="MBB5996261.1"/>
    <property type="molecule type" value="Genomic_DNA"/>
</dbReference>
<feature type="region of interest" description="Disordered" evidence="1">
    <location>
        <begin position="87"/>
        <end position="107"/>
    </location>
</feature>
<protein>
    <submittedName>
        <fullName evidence="2">Uncharacterized protein</fullName>
    </submittedName>
</protein>
<gene>
    <name evidence="2" type="ORF">HNR25_000012</name>
</gene>
<evidence type="ECO:0000313" key="3">
    <source>
        <dbReference type="Proteomes" id="UP000578077"/>
    </source>
</evidence>
<accession>A0A841E9Y2</accession>
<dbReference type="AlphaFoldDB" id="A0A841E9Y2"/>
<keyword evidence="3" id="KW-1185">Reference proteome</keyword>
<comment type="caution">
    <text evidence="2">The sequence shown here is derived from an EMBL/GenBank/DDBJ whole genome shotgun (WGS) entry which is preliminary data.</text>
</comment>
<proteinExistence type="predicted"/>
<evidence type="ECO:0000313" key="2">
    <source>
        <dbReference type="EMBL" id="MBB5996261.1"/>
    </source>
</evidence>